<dbReference type="EMBL" id="QBKA01000002">
    <property type="protein sequence ID" value="RDC59878.1"/>
    <property type="molecule type" value="Genomic_DNA"/>
</dbReference>
<keyword evidence="2" id="KW-1185">Reference proteome</keyword>
<proteinExistence type="predicted"/>
<dbReference type="RefSeq" id="WP_115366147.1">
    <property type="nucleotide sequence ID" value="NZ_QBKA01000002.1"/>
</dbReference>
<evidence type="ECO:0000313" key="2">
    <source>
        <dbReference type="Proteomes" id="UP000253727"/>
    </source>
</evidence>
<gene>
    <name evidence="1" type="ORF">HME9302_01074</name>
</gene>
<evidence type="ECO:0000313" key="1">
    <source>
        <dbReference type="EMBL" id="RDC59878.1"/>
    </source>
</evidence>
<accession>A0A369QC82</accession>
<protein>
    <recommendedName>
        <fullName evidence="3">DUF3618 domain-containing protein</fullName>
    </recommendedName>
</protein>
<dbReference type="OrthoDB" id="7433140at2"/>
<comment type="caution">
    <text evidence="1">The sequence shown here is derived from an EMBL/GenBank/DDBJ whole genome shotgun (WGS) entry which is preliminary data.</text>
</comment>
<dbReference type="AlphaFoldDB" id="A0A369QC82"/>
<organism evidence="1 2">
    <name type="scientific">Alteripontixanthobacter maritimus</name>
    <dbReference type="NCBI Taxonomy" id="2161824"/>
    <lineage>
        <taxon>Bacteria</taxon>
        <taxon>Pseudomonadati</taxon>
        <taxon>Pseudomonadota</taxon>
        <taxon>Alphaproteobacteria</taxon>
        <taxon>Sphingomonadales</taxon>
        <taxon>Erythrobacteraceae</taxon>
        <taxon>Alteripontixanthobacter</taxon>
    </lineage>
</organism>
<sequence length="106" mass="11772">MTESIDQQLREDRALRNSARALVKADIAHIRSDLTSKGFGSRIVDRVTEGATDVFEEAVEVADNHKGVLGVLLAAILIWFARTPLASIFSDEDDDTEDDRDTLRND</sequence>
<name>A0A369QC82_9SPHN</name>
<dbReference type="Proteomes" id="UP000253727">
    <property type="component" value="Unassembled WGS sequence"/>
</dbReference>
<evidence type="ECO:0008006" key="3">
    <source>
        <dbReference type="Google" id="ProtNLM"/>
    </source>
</evidence>
<reference evidence="1 2" key="1">
    <citation type="submission" date="2018-04" db="EMBL/GenBank/DDBJ databases">
        <title>Altererythrobacter sp. HME9302 genome sequencing and assembly.</title>
        <authorList>
            <person name="Kang H."/>
            <person name="Kim H."/>
            <person name="Joh K."/>
        </authorList>
    </citation>
    <scope>NUCLEOTIDE SEQUENCE [LARGE SCALE GENOMIC DNA]</scope>
    <source>
        <strain evidence="1 2">HME9302</strain>
    </source>
</reference>